<dbReference type="Proteomes" id="UP000019103">
    <property type="component" value="Unassembled WGS sequence"/>
</dbReference>
<reference evidence="3 4" key="1">
    <citation type="submission" date="2013-02" db="EMBL/GenBank/DDBJ databases">
        <title>The Genome Annotation of Plasmodium falciparum Palo Alto/Uganda.</title>
        <authorList>
            <consortium name="The Broad Institute Genome Sequencing Platform"/>
            <consortium name="The Broad Institute Genome Sequencing Center for Infectious Disease"/>
            <person name="Neafsey D."/>
            <person name="Hoffman S."/>
            <person name="Volkman S."/>
            <person name="Rosenthal P."/>
            <person name="Walker B."/>
            <person name="Young S.K."/>
            <person name="Zeng Q."/>
            <person name="Gargeya S."/>
            <person name="Fitzgerald M."/>
            <person name="Haas B."/>
            <person name="Abouelleil A."/>
            <person name="Allen A.W."/>
            <person name="Alvarado L."/>
            <person name="Arachchi H.M."/>
            <person name="Berlin A.M."/>
            <person name="Chapman S.B."/>
            <person name="Gainer-Dewar J."/>
            <person name="Goldberg J."/>
            <person name="Griggs A."/>
            <person name="Gujja S."/>
            <person name="Hansen M."/>
            <person name="Howarth C."/>
            <person name="Imamovic A."/>
            <person name="Ireland A."/>
            <person name="Larimer J."/>
            <person name="McCowan C."/>
            <person name="Murphy C."/>
            <person name="Pearson M."/>
            <person name="Poon T.W."/>
            <person name="Priest M."/>
            <person name="Roberts A."/>
            <person name="Saif S."/>
            <person name="Shea T."/>
            <person name="Sisk P."/>
            <person name="Sykes S."/>
            <person name="Wortman J."/>
            <person name="Nusbaum C."/>
            <person name="Birren B."/>
        </authorList>
    </citation>
    <scope>NUCLEOTIDE SEQUENCE [LARGE SCALE GENOMIC DNA]</scope>
    <source>
        <strain evidence="3 4">Palo Alto/Uganda</strain>
    </source>
</reference>
<reference evidence="3 4" key="2">
    <citation type="submission" date="2013-02" db="EMBL/GenBank/DDBJ databases">
        <title>The Genome Sequence of Plasmodium falciparum Palo Alto/Uganda.</title>
        <authorList>
            <consortium name="The Broad Institute Genome Sequencing Platform"/>
            <consortium name="The Broad Institute Genome Sequencing Center for Infectious Disease"/>
            <person name="Neafsey D."/>
            <person name="Cheeseman I."/>
            <person name="Volkman S."/>
            <person name="Adams J."/>
            <person name="Walker B."/>
            <person name="Young S.K."/>
            <person name="Zeng Q."/>
            <person name="Gargeya S."/>
            <person name="Fitzgerald M."/>
            <person name="Haas B."/>
            <person name="Abouelleil A."/>
            <person name="Alvarado L."/>
            <person name="Arachchi H.M."/>
            <person name="Berlin A.M."/>
            <person name="Chapman S.B."/>
            <person name="Dewar J."/>
            <person name="Goldberg J."/>
            <person name="Griggs A."/>
            <person name="Gujja S."/>
            <person name="Hansen M."/>
            <person name="Howarth C."/>
            <person name="Imamovic A."/>
            <person name="Larimer J."/>
            <person name="McCowan C."/>
            <person name="Murphy C."/>
            <person name="Neiman D."/>
            <person name="Pearson M."/>
            <person name="Priest M."/>
            <person name="Roberts A."/>
            <person name="Saif S."/>
            <person name="Shea T."/>
            <person name="Sisk P."/>
            <person name="Sykes S."/>
            <person name="Wortman J."/>
            <person name="Nusbaum C."/>
            <person name="Birren B."/>
        </authorList>
    </citation>
    <scope>NUCLEOTIDE SEQUENCE [LARGE SCALE GENOMIC DNA]</scope>
    <source>
        <strain evidence="3 4">Palo Alto/Uganda</strain>
    </source>
</reference>
<dbReference type="AlphaFoldDB" id="W4IZ96"/>
<dbReference type="EMBL" id="KI927383">
    <property type="protein sequence ID" value="ETW54692.1"/>
    <property type="molecule type" value="Genomic_DNA"/>
</dbReference>
<dbReference type="OMA" id="VHRQNAY"/>
<dbReference type="OrthoDB" id="360985at2759"/>
<feature type="region of interest" description="Disordered" evidence="2">
    <location>
        <begin position="388"/>
        <end position="418"/>
    </location>
</feature>
<feature type="compositionally biased region" description="Low complexity" evidence="2">
    <location>
        <begin position="404"/>
        <end position="414"/>
    </location>
</feature>
<organism evidence="3 4">
    <name type="scientific">Plasmodium falciparum (isolate Palo Alto / Uganda)</name>
    <dbReference type="NCBI Taxonomy" id="57270"/>
    <lineage>
        <taxon>Eukaryota</taxon>
        <taxon>Sar</taxon>
        <taxon>Alveolata</taxon>
        <taxon>Apicomplexa</taxon>
        <taxon>Aconoidasida</taxon>
        <taxon>Haemosporida</taxon>
        <taxon>Plasmodiidae</taxon>
        <taxon>Plasmodium</taxon>
        <taxon>Plasmodium (Laverania)</taxon>
    </lineage>
</organism>
<protein>
    <submittedName>
        <fullName evidence="3">Uncharacterized protein</fullName>
    </submittedName>
</protein>
<feature type="coiled-coil region" evidence="1">
    <location>
        <begin position="435"/>
        <end position="469"/>
    </location>
</feature>
<evidence type="ECO:0000313" key="4">
    <source>
        <dbReference type="Proteomes" id="UP000019103"/>
    </source>
</evidence>
<proteinExistence type="predicted"/>
<gene>
    <name evidence="3" type="ORF">PFUGPA_03296</name>
</gene>
<sequence length="752" mass="88929">MHTMHDTFYNNSKLSGRVTNPRTSHFSYTQKYDDALNSECKTSTITKCSSNINTPSIYNEQVIYHPTLVPRVSVISPYTPGIIQRKYNCLNSFPCLHAPSKIKDSTMNMKSNNPSSIRYINKSPCIYNNKEALLSDNFNRTYCNDNILLVEKNMDHPHVDNKILMRSNMTLDNNLLLTKKNKKINNNNYSNSRSSSRDPKYVIFEKQKNMKQQYLMNEPFKKRITKVNSHPTDMTNKINELIKEKNQEIKKLEESIQNEMNLNKIEDEHNVDNQKLKEELLDQKIKYQETLKHLKKVETEKRNLKSNLNVRDRVLNKLEKEVSSVDHENELLLKLKENNATLDDVHHIFKYLYGNAKDLVEKNLKETQKKNHKNNTYKVLYNSNLFNNNNKNNGHNNFDERNSDNNINDNINSNDDNDFVLKEKNSIKNEPNNKKNKNRNDLDILKTTVVELEKEIIDLKEENKNVNFKYENTFQALSELRKDTLEYMESIVSRDMRIAYMESMLQKCEKDLSKLRDQYTKQQIINRQQVEKFTSEIKILEKQSSHLQSMIQEKDSQIVLLKKEIVRNDILIKQYEERNKELQKELRLMCNNLENVIEASNKKDLFMNELEKQIRENEVHRQHAYLKEVAKNRKIHADMKFKEILYDKSSKHQSDELHDLKKELYLNQIQMQKAKEAFQILKNVPKSETKIKQKCETNDIETSSFNNFSEYKNEKESENMTFETKDSTDAGTEYNIKNTTTKKKKKQTKLSA</sequence>
<evidence type="ECO:0000313" key="3">
    <source>
        <dbReference type="EMBL" id="ETW54692.1"/>
    </source>
</evidence>
<evidence type="ECO:0000256" key="1">
    <source>
        <dbReference type="SAM" id="Coils"/>
    </source>
</evidence>
<accession>W4IZ96</accession>
<evidence type="ECO:0000256" key="2">
    <source>
        <dbReference type="SAM" id="MobiDB-lite"/>
    </source>
</evidence>
<name>W4IZ96_PLAFP</name>
<feature type="compositionally biased region" description="Basic and acidic residues" evidence="2">
    <location>
        <begin position="711"/>
        <end position="728"/>
    </location>
</feature>
<keyword evidence="1" id="KW-0175">Coiled coil</keyword>
<feature type="coiled-coil region" evidence="1">
    <location>
        <begin position="565"/>
        <end position="603"/>
    </location>
</feature>
<feature type="coiled-coil region" evidence="1">
    <location>
        <begin position="235"/>
        <end position="335"/>
    </location>
</feature>
<feature type="compositionally biased region" description="Basic residues" evidence="2">
    <location>
        <begin position="740"/>
        <end position="752"/>
    </location>
</feature>
<feature type="region of interest" description="Disordered" evidence="2">
    <location>
        <begin position="708"/>
        <end position="752"/>
    </location>
</feature>